<dbReference type="RefSeq" id="WP_070955032.1">
    <property type="nucleotide sequence ID" value="NZ_CP015208.1"/>
</dbReference>
<evidence type="ECO:0000313" key="3">
    <source>
        <dbReference type="Proteomes" id="UP000243784"/>
    </source>
</evidence>
<keyword evidence="1" id="KW-1133">Transmembrane helix</keyword>
<feature type="transmembrane region" description="Helical" evidence="1">
    <location>
        <begin position="46"/>
        <end position="71"/>
    </location>
</feature>
<dbReference type="AlphaFoldDB" id="A0A1D9E0D7"/>
<organism evidence="2 3">
    <name type="scientific">Candidatus Rhodoluna planktonica</name>
    <dbReference type="NCBI Taxonomy" id="535712"/>
    <lineage>
        <taxon>Bacteria</taxon>
        <taxon>Bacillati</taxon>
        <taxon>Actinomycetota</taxon>
        <taxon>Actinomycetes</taxon>
        <taxon>Micrococcales</taxon>
        <taxon>Microbacteriaceae</taxon>
        <taxon>Luna cluster</taxon>
        <taxon>Luna-1 subcluster</taxon>
        <taxon>Rhodoluna</taxon>
    </lineage>
</organism>
<feature type="transmembrane region" description="Helical" evidence="1">
    <location>
        <begin position="260"/>
        <end position="280"/>
    </location>
</feature>
<feature type="transmembrane region" description="Helical" evidence="1">
    <location>
        <begin position="319"/>
        <end position="342"/>
    </location>
</feature>
<reference evidence="2 3" key="1">
    <citation type="journal article" date="2016" name="Biochim. Biophys. Acta">
        <title>Photochemical characterization of actinorhodopsin and its functional existence in the natural host.</title>
        <authorList>
            <person name="Nakamura S."/>
            <person name="Kikukawa T."/>
            <person name="Tamogami J."/>
            <person name="Kamiya M."/>
            <person name="Aizawa T."/>
            <person name="Hahn M.W."/>
            <person name="Ihara K."/>
            <person name="Kamo N."/>
            <person name="Demura M."/>
        </authorList>
    </citation>
    <scope>NUCLEOTIDE SEQUENCE [LARGE SCALE GENOMIC DNA]</scope>
    <source>
        <strain evidence="2 3">MWH-Dar1</strain>
    </source>
</reference>
<proteinExistence type="predicted"/>
<keyword evidence="1" id="KW-0472">Membrane</keyword>
<dbReference type="InterPro" id="IPR036890">
    <property type="entry name" value="HATPase_C_sf"/>
</dbReference>
<evidence type="ECO:0008006" key="4">
    <source>
        <dbReference type="Google" id="ProtNLM"/>
    </source>
</evidence>
<dbReference type="OrthoDB" id="5096315at2"/>
<keyword evidence="1" id="KW-0812">Transmembrane</keyword>
<dbReference type="Proteomes" id="UP000243784">
    <property type="component" value="Chromosome"/>
</dbReference>
<evidence type="ECO:0000313" key="2">
    <source>
        <dbReference type="EMBL" id="AOY56532.1"/>
    </source>
</evidence>
<protein>
    <recommendedName>
        <fullName evidence="4">Signal transduction histidine kinase subgroup 3 dimerisation and phosphoacceptor domain-containing protein</fullName>
    </recommendedName>
</protein>
<sequence>MKKQFELIRARAASKAVFNRTLALVAAIVWGIASLAFDAVKLEVFSAIWVGYFFISFGLTLLTTAGLLVVFRNRYEQKPQLPLNITIAFIAGATKNLSVGLLLEIFGPVQDLLLGVRVIGGGLMGLAIFFVYAMLSANRANHLEAVGQLNNRRSELLALRAAAPKALAEANQNLLASTRDNLARQIETIGQLLSSATTENSSLLQVGREAVAELRNLVVNKVRPLSEQLRRSADAISLRENTEAIQTKSVLPSKVKLMQLIHLPSLAGVVFPFTVGVLFISSLETATLVSSIASVGYFLVFATARMLTAKLPPLKIRRAIFALVLVSSIASAVSVWLLAYILENSARLNATLIATAISGIAIPVIIATQRLYFLQQNKLERDLAKSNAKLAHELALFEQQLWLARRNWQFVVHGTVQAALTAAIARLVAAETRGQLEPYEIRLVREDLDRAIAALSTTPENKIDFTSAMQNLITTWGGVAQIDLTLSARAKTALTSNQAAAICVVEICKEAVSNAVRHGAASKCEISFDRIADEIIELQIVNNGKPPKSASRAGYGSQMFDELTVRWSRERDRSGRTVLSAQVPLNYAQSLTLSR</sequence>
<name>A0A1D9E0D7_9MICO</name>
<dbReference type="KEGG" id="rpla:A4Z71_06185"/>
<feature type="transmembrane region" description="Helical" evidence="1">
    <location>
        <begin position="21"/>
        <end position="40"/>
    </location>
</feature>
<feature type="transmembrane region" description="Helical" evidence="1">
    <location>
        <begin position="83"/>
        <end position="106"/>
    </location>
</feature>
<feature type="transmembrane region" description="Helical" evidence="1">
    <location>
        <begin position="348"/>
        <end position="368"/>
    </location>
</feature>
<feature type="transmembrane region" description="Helical" evidence="1">
    <location>
        <begin position="286"/>
        <end position="307"/>
    </location>
</feature>
<dbReference type="STRING" id="535712.A4Z71_06185"/>
<feature type="transmembrane region" description="Helical" evidence="1">
    <location>
        <begin position="112"/>
        <end position="135"/>
    </location>
</feature>
<dbReference type="EMBL" id="CP015208">
    <property type="protein sequence ID" value="AOY56532.1"/>
    <property type="molecule type" value="Genomic_DNA"/>
</dbReference>
<dbReference type="Gene3D" id="3.30.565.10">
    <property type="entry name" value="Histidine kinase-like ATPase, C-terminal domain"/>
    <property type="match status" value="1"/>
</dbReference>
<evidence type="ECO:0000256" key="1">
    <source>
        <dbReference type="SAM" id="Phobius"/>
    </source>
</evidence>
<gene>
    <name evidence="2" type="ORF">A4Z71_06185</name>
</gene>
<keyword evidence="3" id="KW-1185">Reference proteome</keyword>
<accession>A0A1D9E0D7</accession>